<evidence type="ECO:0000256" key="7">
    <source>
        <dbReference type="ARBA" id="ARBA00049119"/>
    </source>
</evidence>
<dbReference type="EMBL" id="KN824971">
    <property type="protein sequence ID" value="KIK96730.1"/>
    <property type="molecule type" value="Genomic_DNA"/>
</dbReference>
<evidence type="ECO:0000256" key="5">
    <source>
        <dbReference type="ARBA" id="ARBA00022989"/>
    </source>
</evidence>
<evidence type="ECO:0000256" key="1">
    <source>
        <dbReference type="ARBA" id="ARBA00004141"/>
    </source>
</evidence>
<dbReference type="STRING" id="930991.A0A0D0EAM1"/>
<evidence type="ECO:0000256" key="2">
    <source>
        <dbReference type="ARBA" id="ARBA00010992"/>
    </source>
</evidence>
<proteinExistence type="inferred from homology"/>
<dbReference type="Gene3D" id="1.20.1250.20">
    <property type="entry name" value="MFS general substrate transporter like domains"/>
    <property type="match status" value="1"/>
</dbReference>
<dbReference type="PANTHER" id="PTHR23503:SF8">
    <property type="entry name" value="FACILITATED GLUCOSE TRANSPORTER PROTEIN 1"/>
    <property type="match status" value="1"/>
</dbReference>
<keyword evidence="12" id="KW-1185">Reference proteome</keyword>
<dbReference type="InterPro" id="IPR003663">
    <property type="entry name" value="Sugar/inositol_transpt"/>
</dbReference>
<evidence type="ECO:0000256" key="4">
    <source>
        <dbReference type="ARBA" id="ARBA00022692"/>
    </source>
</evidence>
<feature type="transmembrane region" description="Helical" evidence="9">
    <location>
        <begin position="378"/>
        <end position="402"/>
    </location>
</feature>
<feature type="transmembrane region" description="Helical" evidence="9">
    <location>
        <begin position="68"/>
        <end position="91"/>
    </location>
</feature>
<feature type="transmembrane region" description="Helical" evidence="9">
    <location>
        <begin position="158"/>
        <end position="182"/>
    </location>
</feature>
<dbReference type="AlphaFoldDB" id="A0A0D0EAM1"/>
<keyword evidence="4 9" id="KW-0812">Transmembrane</keyword>
<dbReference type="OrthoDB" id="4540492at2759"/>
<feature type="region of interest" description="Disordered" evidence="8">
    <location>
        <begin position="239"/>
        <end position="258"/>
    </location>
</feature>
<feature type="transmembrane region" description="Helical" evidence="9">
    <location>
        <begin position="128"/>
        <end position="146"/>
    </location>
</feature>
<keyword evidence="6 9" id="KW-0472">Membrane</keyword>
<comment type="subcellular location">
    <subcellularLocation>
        <location evidence="1">Membrane</location>
        <topology evidence="1">Multi-pass membrane protein</topology>
    </subcellularLocation>
</comment>
<comment type="catalytic activity">
    <reaction evidence="7">
        <text>myo-inositol(out) + H(+)(out) = myo-inositol(in) + H(+)(in)</text>
        <dbReference type="Rhea" id="RHEA:60364"/>
        <dbReference type="ChEBI" id="CHEBI:15378"/>
        <dbReference type="ChEBI" id="CHEBI:17268"/>
    </reaction>
</comment>
<feature type="transmembrane region" description="Helical" evidence="9">
    <location>
        <begin position="12"/>
        <end position="32"/>
    </location>
</feature>
<feature type="transmembrane region" description="Helical" evidence="9">
    <location>
        <begin position="452"/>
        <end position="471"/>
    </location>
</feature>
<gene>
    <name evidence="11" type="ORF">PAXRUDRAFT_10621</name>
</gene>
<dbReference type="PANTHER" id="PTHR23503">
    <property type="entry name" value="SOLUTE CARRIER FAMILY 2"/>
    <property type="match status" value="1"/>
</dbReference>
<dbReference type="PRINTS" id="PR00171">
    <property type="entry name" value="SUGRTRNSPORT"/>
</dbReference>
<dbReference type="GO" id="GO:0015149">
    <property type="term" value="F:hexose transmembrane transporter activity"/>
    <property type="evidence" value="ECO:0007669"/>
    <property type="project" value="TreeGrafter"/>
</dbReference>
<protein>
    <submittedName>
        <fullName evidence="11">Unplaced genomic scaffold scaffold_149, whole genome shotgun sequence</fullName>
    </submittedName>
</protein>
<dbReference type="Proteomes" id="UP000054538">
    <property type="component" value="Unassembled WGS sequence"/>
</dbReference>
<feature type="transmembrane region" description="Helical" evidence="9">
    <location>
        <begin position="103"/>
        <end position="122"/>
    </location>
</feature>
<dbReference type="InterPro" id="IPR045263">
    <property type="entry name" value="GLUT"/>
</dbReference>
<keyword evidence="5 9" id="KW-1133">Transmembrane helix</keyword>
<evidence type="ECO:0000313" key="11">
    <source>
        <dbReference type="EMBL" id="KIK96730.1"/>
    </source>
</evidence>
<sequence length="473" mass="50874">MIPININGSHSFTSYGWFVCLWVLTVSFQYGYHTSALNQLQAVLTCQHGGTPLIGYYGLPTCIPMSDATFSLVTSLFTVGGFFGSLFANLAMDRYGRKGATRLSAAFNAAGAALSAVAASVVPIALGRFLVGVAAGIGICVGPIYLSEIAPARIKGNLGVLTQLSIVIGIMVTQGMGFGLATPTQWRLVPFISLALSAIQYFVCPMVAESPAYLIRNGLVNEQKAVVRRLWGDQAGSVRSDLEEHSGEPLLTPENRGDVSRNEQSAVTIPQLLASTELRRPLLTIIFAMASQQLSGINAGKLLTILFLYYSNNILSKSLPEYAAYVSLGITIVNFLMTFPPIFLIERIGRRQLFLLSVVGALISHLAVGYGLNSGWVTLSSIAITTFVMSFAIGLGPIPFVIIPEVAPFHAVSAISSVGLSINWTVNFFVGLAFLQLRNFLAHGDPMKEGRVFYVFAAVLLCSTLCFSRLYRG</sequence>
<evidence type="ECO:0000256" key="6">
    <source>
        <dbReference type="ARBA" id="ARBA00023136"/>
    </source>
</evidence>
<dbReference type="InParanoid" id="A0A0D0EAM1"/>
<feature type="transmembrane region" description="Helical" evidence="9">
    <location>
        <begin position="322"/>
        <end position="344"/>
    </location>
</feature>
<organism evidence="11 12">
    <name type="scientific">Paxillus rubicundulus Ve08.2h10</name>
    <dbReference type="NCBI Taxonomy" id="930991"/>
    <lineage>
        <taxon>Eukaryota</taxon>
        <taxon>Fungi</taxon>
        <taxon>Dikarya</taxon>
        <taxon>Basidiomycota</taxon>
        <taxon>Agaricomycotina</taxon>
        <taxon>Agaricomycetes</taxon>
        <taxon>Agaricomycetidae</taxon>
        <taxon>Boletales</taxon>
        <taxon>Paxilineae</taxon>
        <taxon>Paxillaceae</taxon>
        <taxon>Paxillus</taxon>
    </lineage>
</organism>
<dbReference type="InterPro" id="IPR020846">
    <property type="entry name" value="MFS_dom"/>
</dbReference>
<reference evidence="12" key="2">
    <citation type="submission" date="2015-01" db="EMBL/GenBank/DDBJ databases">
        <title>Evolutionary Origins and Diversification of the Mycorrhizal Mutualists.</title>
        <authorList>
            <consortium name="DOE Joint Genome Institute"/>
            <consortium name="Mycorrhizal Genomics Consortium"/>
            <person name="Kohler A."/>
            <person name="Kuo A."/>
            <person name="Nagy L.G."/>
            <person name="Floudas D."/>
            <person name="Copeland A."/>
            <person name="Barry K.W."/>
            <person name="Cichocki N."/>
            <person name="Veneault-Fourrey C."/>
            <person name="LaButti K."/>
            <person name="Lindquist E.A."/>
            <person name="Lipzen A."/>
            <person name="Lundell T."/>
            <person name="Morin E."/>
            <person name="Murat C."/>
            <person name="Riley R."/>
            <person name="Ohm R."/>
            <person name="Sun H."/>
            <person name="Tunlid A."/>
            <person name="Henrissat B."/>
            <person name="Grigoriev I.V."/>
            <person name="Hibbett D.S."/>
            <person name="Martin F."/>
        </authorList>
    </citation>
    <scope>NUCLEOTIDE SEQUENCE [LARGE SCALE GENOMIC DNA]</scope>
    <source>
        <strain evidence="12">Ve08.2h10</strain>
    </source>
</reference>
<dbReference type="SUPFAM" id="SSF103473">
    <property type="entry name" value="MFS general substrate transporter"/>
    <property type="match status" value="1"/>
</dbReference>
<dbReference type="InterPro" id="IPR005829">
    <property type="entry name" value="Sugar_transporter_CS"/>
</dbReference>
<evidence type="ECO:0000256" key="8">
    <source>
        <dbReference type="SAM" id="MobiDB-lite"/>
    </source>
</evidence>
<keyword evidence="3" id="KW-0813">Transport</keyword>
<dbReference type="HOGENOM" id="CLU_001265_30_5_1"/>
<dbReference type="InterPro" id="IPR005828">
    <property type="entry name" value="MFS_sugar_transport-like"/>
</dbReference>
<evidence type="ECO:0000259" key="10">
    <source>
        <dbReference type="PROSITE" id="PS50850"/>
    </source>
</evidence>
<reference evidence="11 12" key="1">
    <citation type="submission" date="2014-04" db="EMBL/GenBank/DDBJ databases">
        <authorList>
            <consortium name="DOE Joint Genome Institute"/>
            <person name="Kuo A."/>
            <person name="Kohler A."/>
            <person name="Jargeat P."/>
            <person name="Nagy L.G."/>
            <person name="Floudas D."/>
            <person name="Copeland A."/>
            <person name="Barry K.W."/>
            <person name="Cichocki N."/>
            <person name="Veneault-Fourrey C."/>
            <person name="LaButti K."/>
            <person name="Lindquist E.A."/>
            <person name="Lipzen A."/>
            <person name="Lundell T."/>
            <person name="Morin E."/>
            <person name="Murat C."/>
            <person name="Sun H."/>
            <person name="Tunlid A."/>
            <person name="Henrissat B."/>
            <person name="Grigoriev I.V."/>
            <person name="Hibbett D.S."/>
            <person name="Martin F."/>
            <person name="Nordberg H.P."/>
            <person name="Cantor M.N."/>
            <person name="Hua S.X."/>
        </authorList>
    </citation>
    <scope>NUCLEOTIDE SEQUENCE [LARGE SCALE GENOMIC DNA]</scope>
    <source>
        <strain evidence="11 12">Ve08.2h10</strain>
    </source>
</reference>
<name>A0A0D0EAM1_9AGAM</name>
<evidence type="ECO:0000313" key="12">
    <source>
        <dbReference type="Proteomes" id="UP000054538"/>
    </source>
</evidence>
<comment type="similarity">
    <text evidence="2">Belongs to the major facilitator superfamily. Sugar transporter (TC 2.A.1.1) family.</text>
</comment>
<dbReference type="PROSITE" id="PS50850">
    <property type="entry name" value="MFS"/>
    <property type="match status" value="1"/>
</dbReference>
<feature type="domain" description="Major facilitator superfamily (MFS) profile" evidence="10">
    <location>
        <begin position="19"/>
        <end position="473"/>
    </location>
</feature>
<dbReference type="Pfam" id="PF00083">
    <property type="entry name" value="Sugar_tr"/>
    <property type="match status" value="1"/>
</dbReference>
<dbReference type="GO" id="GO:0016020">
    <property type="term" value="C:membrane"/>
    <property type="evidence" value="ECO:0007669"/>
    <property type="project" value="UniProtKB-SubCell"/>
</dbReference>
<feature type="transmembrane region" description="Helical" evidence="9">
    <location>
        <begin position="282"/>
        <end position="310"/>
    </location>
</feature>
<dbReference type="PROSITE" id="PS00217">
    <property type="entry name" value="SUGAR_TRANSPORT_2"/>
    <property type="match status" value="1"/>
</dbReference>
<feature type="transmembrane region" description="Helical" evidence="9">
    <location>
        <begin position="353"/>
        <end position="372"/>
    </location>
</feature>
<feature type="transmembrane region" description="Helical" evidence="9">
    <location>
        <begin position="414"/>
        <end position="437"/>
    </location>
</feature>
<evidence type="ECO:0000256" key="3">
    <source>
        <dbReference type="ARBA" id="ARBA00022448"/>
    </source>
</evidence>
<accession>A0A0D0EAM1</accession>
<evidence type="ECO:0000256" key="9">
    <source>
        <dbReference type="SAM" id="Phobius"/>
    </source>
</evidence>
<dbReference type="InterPro" id="IPR036259">
    <property type="entry name" value="MFS_trans_sf"/>
</dbReference>